<dbReference type="Proteomes" id="UP000005267">
    <property type="component" value="Chromosome"/>
</dbReference>
<dbReference type="InterPro" id="IPR054236">
    <property type="entry name" value="DUF6963"/>
</dbReference>
<organism evidence="3 4">
    <name type="scientific">Advenella kashmirensis (strain DSM 17095 / LMG 22695 / WT001)</name>
    <name type="common">Tetrathiobacter kashmirensis</name>
    <dbReference type="NCBI Taxonomy" id="1036672"/>
    <lineage>
        <taxon>Bacteria</taxon>
        <taxon>Pseudomonadati</taxon>
        <taxon>Pseudomonadota</taxon>
        <taxon>Betaproteobacteria</taxon>
        <taxon>Burkholderiales</taxon>
        <taxon>Alcaligenaceae</taxon>
    </lineage>
</organism>
<dbReference type="KEGG" id="aka:TKWG_19460"/>
<evidence type="ECO:0000259" key="1">
    <source>
        <dbReference type="Pfam" id="PF22288"/>
    </source>
</evidence>
<dbReference type="Pfam" id="PF23920">
    <property type="entry name" value="DUF7259"/>
    <property type="match status" value="1"/>
</dbReference>
<reference evidence="3 4" key="1">
    <citation type="journal article" date="2011" name="J. Bacteriol.">
        <title>Whole-genome shotgun sequencing of the sulfur-oxidizing chemoautotroph Tetrathiobacter kashmirensis.</title>
        <authorList>
            <person name="Ghosh W."/>
            <person name="George A."/>
            <person name="Agarwal A."/>
            <person name="Raj P."/>
            <person name="Alam M."/>
            <person name="Pyne P."/>
            <person name="Das Gupta S.K."/>
        </authorList>
    </citation>
    <scope>NUCLEOTIDE SEQUENCE [LARGE SCALE GENOMIC DNA]</scope>
    <source>
        <strain evidence="3 4">WT001</strain>
    </source>
</reference>
<feature type="domain" description="DUF6963" evidence="1">
    <location>
        <begin position="1"/>
        <end position="99"/>
    </location>
</feature>
<sequence length="197" mass="20895">MNRAVLRRLASGEMPQHAVDAVLHANGQSDAGLIAVDAQGRIGLGNSQRVASRADLGSFYRSEGDRCLAILHNSIYFMPDTADAVGSLAWDCLGGDASAYQFLSLAQSVALRTAQSDRIQLNADGEIALIETAATQVESMSGRFTAVYLGTPVWQAARLVGHVVSELIAQVQDGLVVRSLDPVSAMVVMRKAMHVAS</sequence>
<dbReference type="Pfam" id="PF22288">
    <property type="entry name" value="DUF6963"/>
    <property type="match status" value="1"/>
</dbReference>
<evidence type="ECO:0000313" key="4">
    <source>
        <dbReference type="Proteomes" id="UP000005267"/>
    </source>
</evidence>
<dbReference type="AlphaFoldDB" id="I3UFA2"/>
<name>I3UFA2_ADVKW</name>
<dbReference type="InterPro" id="IPR055683">
    <property type="entry name" value="DUF7259"/>
</dbReference>
<dbReference type="EMBL" id="CP003555">
    <property type="protein sequence ID" value="AFK63690.1"/>
    <property type="molecule type" value="Genomic_DNA"/>
</dbReference>
<evidence type="ECO:0000313" key="3">
    <source>
        <dbReference type="EMBL" id="AFK63690.1"/>
    </source>
</evidence>
<evidence type="ECO:0000259" key="2">
    <source>
        <dbReference type="Pfam" id="PF23920"/>
    </source>
</evidence>
<reference evidence="4" key="2">
    <citation type="journal article" date="2013" name="PLoS ONE">
        <title>Genome implosion elicits host-confinement in Alcaligenaceae: evidence from the comparative genomics of Tetrathiobacter kashmirensis, a pathogen in the making.</title>
        <authorList>
            <person name="Ghosh W."/>
            <person name="Alam M."/>
            <person name="Roy C."/>
            <person name="Pyne P."/>
            <person name="George A."/>
            <person name="Chakraborty R."/>
            <person name="Majumder S."/>
            <person name="Agarwal A."/>
            <person name="Chakraborty S."/>
            <person name="Majumdar S."/>
            <person name="Gupta S.K."/>
        </authorList>
    </citation>
    <scope>NUCLEOTIDE SEQUENCE [LARGE SCALE GENOMIC DNA]</scope>
    <source>
        <strain evidence="4">WT001</strain>
    </source>
</reference>
<protein>
    <submittedName>
        <fullName evidence="3">Uncharacterized protein</fullName>
    </submittedName>
</protein>
<feature type="domain" description="DUF7259" evidence="2">
    <location>
        <begin position="109"/>
        <end position="179"/>
    </location>
</feature>
<dbReference type="HOGENOM" id="CLU_1381569_0_0_4"/>
<gene>
    <name evidence="3" type="ordered locus">TKWG_19460</name>
</gene>
<keyword evidence="4" id="KW-1185">Reference proteome</keyword>
<accession>I3UFA2</accession>
<proteinExistence type="predicted"/>